<feature type="compositionally biased region" description="Polar residues" evidence="1">
    <location>
        <begin position="178"/>
        <end position="196"/>
    </location>
</feature>
<dbReference type="EnsemblPlants" id="QL02p066991:mrna">
    <property type="protein sequence ID" value="QL02p066991:mrna"/>
    <property type="gene ID" value="QL02p066991"/>
</dbReference>
<dbReference type="Proteomes" id="UP000594261">
    <property type="component" value="Chromosome 2"/>
</dbReference>
<dbReference type="Gramene" id="QL02p066991:mrna">
    <property type="protein sequence ID" value="QL02p066991:mrna"/>
    <property type="gene ID" value="QL02p066991"/>
</dbReference>
<evidence type="ECO:0000313" key="3">
    <source>
        <dbReference type="EnsemblPlants" id="QL02p066991:mrna"/>
    </source>
</evidence>
<keyword evidence="4" id="KW-1185">Reference proteome</keyword>
<dbReference type="AlphaFoldDB" id="A0A7N2KZ03"/>
<feature type="compositionally biased region" description="Basic and acidic residues" evidence="1">
    <location>
        <begin position="212"/>
        <end position="231"/>
    </location>
</feature>
<proteinExistence type="predicted"/>
<dbReference type="Pfam" id="PF14111">
    <property type="entry name" value="DUF4283"/>
    <property type="match status" value="1"/>
</dbReference>
<feature type="domain" description="DUF4283" evidence="2">
    <location>
        <begin position="103"/>
        <end position="160"/>
    </location>
</feature>
<reference evidence="3" key="2">
    <citation type="submission" date="2021-01" db="UniProtKB">
        <authorList>
            <consortium name="EnsemblPlants"/>
        </authorList>
    </citation>
    <scope>IDENTIFICATION</scope>
</reference>
<organism evidence="3 4">
    <name type="scientific">Quercus lobata</name>
    <name type="common">Valley oak</name>
    <dbReference type="NCBI Taxonomy" id="97700"/>
    <lineage>
        <taxon>Eukaryota</taxon>
        <taxon>Viridiplantae</taxon>
        <taxon>Streptophyta</taxon>
        <taxon>Embryophyta</taxon>
        <taxon>Tracheophyta</taxon>
        <taxon>Spermatophyta</taxon>
        <taxon>Magnoliopsida</taxon>
        <taxon>eudicotyledons</taxon>
        <taxon>Gunneridae</taxon>
        <taxon>Pentapetalae</taxon>
        <taxon>rosids</taxon>
        <taxon>fabids</taxon>
        <taxon>Fagales</taxon>
        <taxon>Fagaceae</taxon>
        <taxon>Quercus</taxon>
    </lineage>
</organism>
<evidence type="ECO:0000313" key="4">
    <source>
        <dbReference type="Proteomes" id="UP000594261"/>
    </source>
</evidence>
<name>A0A7N2KZ03_QUELO</name>
<reference evidence="4" key="1">
    <citation type="journal article" date="2016" name="G3 (Bethesda)">
        <title>First Draft Assembly and Annotation of the Genome of a California Endemic Oak Quercus lobata Nee (Fagaceae).</title>
        <authorList>
            <person name="Sork V.L."/>
            <person name="Fitz-Gibbon S.T."/>
            <person name="Puiu D."/>
            <person name="Crepeau M."/>
            <person name="Gugger P.F."/>
            <person name="Sherman R."/>
            <person name="Stevens K."/>
            <person name="Langley C.H."/>
            <person name="Pellegrini M."/>
            <person name="Salzberg S.L."/>
        </authorList>
    </citation>
    <scope>NUCLEOTIDE SEQUENCE [LARGE SCALE GENOMIC DNA]</scope>
    <source>
        <strain evidence="4">cv. SW786</strain>
    </source>
</reference>
<feature type="region of interest" description="Disordered" evidence="1">
    <location>
        <begin position="177"/>
        <end position="231"/>
    </location>
</feature>
<dbReference type="InParanoid" id="A0A7N2KZ03"/>
<sequence>MLEVISNSVESELCEGLMRLHESSRAKNKDLAKQLSSPSSTANSRIAFSTKWLEAVQSVLKKITLVFDWRSPSFNELYFSREKEGGAEVAHQDEVVIHRLACKFFTTRVLNVDVVARTFKPLWKLASELKIRDIEEGILLFEFEDVLDLERVLEYEPWSYVITSSCHSQALWGRKYKSPSSSNNGQTDDNFSASSEHGSKGVAASTMKVNQRKTEKGAPKTGRDGSPKGRV</sequence>
<accession>A0A7N2KZ03</accession>
<protein>
    <recommendedName>
        <fullName evidence="2">DUF4283 domain-containing protein</fullName>
    </recommendedName>
</protein>
<dbReference type="InterPro" id="IPR025558">
    <property type="entry name" value="DUF4283"/>
</dbReference>
<evidence type="ECO:0000256" key="1">
    <source>
        <dbReference type="SAM" id="MobiDB-lite"/>
    </source>
</evidence>
<evidence type="ECO:0000259" key="2">
    <source>
        <dbReference type="Pfam" id="PF14111"/>
    </source>
</evidence>